<dbReference type="NCBIfam" id="TIGR01141">
    <property type="entry name" value="hisC"/>
    <property type="match status" value="1"/>
</dbReference>
<dbReference type="Gene3D" id="3.90.1150.10">
    <property type="entry name" value="Aspartate Aminotransferase, domain 1"/>
    <property type="match status" value="1"/>
</dbReference>
<dbReference type="InterPro" id="IPR015424">
    <property type="entry name" value="PyrdxlP-dep_Trfase"/>
</dbReference>
<dbReference type="InterPro" id="IPR005861">
    <property type="entry name" value="HisP_aminotrans"/>
</dbReference>
<dbReference type="EMBL" id="UINC01039491">
    <property type="protein sequence ID" value="SVB38049.1"/>
    <property type="molecule type" value="Genomic_DNA"/>
</dbReference>
<evidence type="ECO:0000313" key="9">
    <source>
        <dbReference type="EMBL" id="SVB38049.1"/>
    </source>
</evidence>
<evidence type="ECO:0000256" key="6">
    <source>
        <dbReference type="ARBA" id="ARBA00023102"/>
    </source>
</evidence>
<keyword evidence="2" id="KW-0032">Aminotransferase</keyword>
<keyword evidence="3" id="KW-0028">Amino-acid biosynthesis</keyword>
<dbReference type="Pfam" id="PF00155">
    <property type="entry name" value="Aminotran_1_2"/>
    <property type="match status" value="1"/>
</dbReference>
<keyword evidence="6" id="KW-0368">Histidine biosynthesis</keyword>
<name>A0A382DIQ1_9ZZZZ</name>
<dbReference type="CDD" id="cd00609">
    <property type="entry name" value="AAT_like"/>
    <property type="match status" value="1"/>
</dbReference>
<evidence type="ECO:0000256" key="7">
    <source>
        <dbReference type="ARBA" id="ARBA00029440"/>
    </source>
</evidence>
<evidence type="ECO:0000256" key="2">
    <source>
        <dbReference type="ARBA" id="ARBA00022576"/>
    </source>
</evidence>
<dbReference type="AlphaFoldDB" id="A0A382DIQ1"/>
<proteinExistence type="inferred from homology"/>
<dbReference type="InterPro" id="IPR004839">
    <property type="entry name" value="Aminotransferase_I/II_large"/>
</dbReference>
<reference evidence="9" key="1">
    <citation type="submission" date="2018-05" db="EMBL/GenBank/DDBJ databases">
        <authorList>
            <person name="Lanie J.A."/>
            <person name="Ng W.-L."/>
            <person name="Kazmierczak K.M."/>
            <person name="Andrzejewski T.M."/>
            <person name="Davidsen T.M."/>
            <person name="Wayne K.J."/>
            <person name="Tettelin H."/>
            <person name="Glass J.I."/>
            <person name="Rusch D."/>
            <person name="Podicherti R."/>
            <person name="Tsui H.-C.T."/>
            <person name="Winkler M.E."/>
        </authorList>
    </citation>
    <scope>NUCLEOTIDE SEQUENCE</scope>
</reference>
<organism evidence="9">
    <name type="scientific">marine metagenome</name>
    <dbReference type="NCBI Taxonomy" id="408172"/>
    <lineage>
        <taxon>unclassified sequences</taxon>
        <taxon>metagenomes</taxon>
        <taxon>ecological metagenomes</taxon>
    </lineage>
</organism>
<dbReference type="InterPro" id="IPR015421">
    <property type="entry name" value="PyrdxlP-dep_Trfase_major"/>
</dbReference>
<comment type="cofactor">
    <cofactor evidence="1">
        <name>pyridoxal 5'-phosphate</name>
        <dbReference type="ChEBI" id="CHEBI:597326"/>
    </cofactor>
</comment>
<sequence>VGDILQLARPELRELKPYSPGGYESGLVRLNANESPWRIPSDNTERGLNFYPPPRPLPLRKLLAEHYGVIEEKILVTRGSTEAIDLLIRGFCAAGKDQLLTCPPTFDMYRLYAGIQNAEVLEVPLLREKGFAIDPKSIIDRVTERTKIIFLCSPNNPTGQSIEHGDIEFICQTVQEKTLVVLDEAYQEFSDKQDFSALEEKYENVLRLRTLSKFISLAGVRCGAVIAEPRLIDFLSSILPPYSFPTPSIELVLKAFDKRSLNIGNERVQVLRTERAWLKKELMNVSDVKKVWPSDANFIFVETSNAKNFQETARQANVLVRTFPDQPALKNFVRITVGRREDNNKLLQAF</sequence>
<dbReference type="InterPro" id="IPR015422">
    <property type="entry name" value="PyrdxlP-dep_Trfase_small"/>
</dbReference>
<comment type="pathway">
    <text evidence="7">Amino-acid biosynthesis.</text>
</comment>
<accession>A0A382DIQ1</accession>
<feature type="domain" description="Aminotransferase class I/classII large" evidence="8">
    <location>
        <begin position="43"/>
        <end position="349"/>
    </location>
</feature>
<dbReference type="Gene3D" id="3.40.640.10">
    <property type="entry name" value="Type I PLP-dependent aspartate aminotransferase-like (Major domain)"/>
    <property type="match status" value="1"/>
</dbReference>
<evidence type="ECO:0000259" key="8">
    <source>
        <dbReference type="Pfam" id="PF00155"/>
    </source>
</evidence>
<evidence type="ECO:0000256" key="4">
    <source>
        <dbReference type="ARBA" id="ARBA00022679"/>
    </source>
</evidence>
<evidence type="ECO:0000256" key="1">
    <source>
        <dbReference type="ARBA" id="ARBA00001933"/>
    </source>
</evidence>
<keyword evidence="4" id="KW-0808">Transferase</keyword>
<dbReference type="GO" id="GO:0000105">
    <property type="term" value="P:L-histidine biosynthetic process"/>
    <property type="evidence" value="ECO:0007669"/>
    <property type="project" value="UniProtKB-KW"/>
</dbReference>
<feature type="non-terminal residue" evidence="9">
    <location>
        <position position="1"/>
    </location>
</feature>
<keyword evidence="5" id="KW-0663">Pyridoxal phosphate</keyword>
<evidence type="ECO:0000256" key="3">
    <source>
        <dbReference type="ARBA" id="ARBA00022605"/>
    </source>
</evidence>
<evidence type="ECO:0000256" key="5">
    <source>
        <dbReference type="ARBA" id="ARBA00022898"/>
    </source>
</evidence>
<protein>
    <recommendedName>
        <fullName evidence="8">Aminotransferase class I/classII large domain-containing protein</fullName>
    </recommendedName>
</protein>
<dbReference type="PANTHER" id="PTHR42885">
    <property type="entry name" value="HISTIDINOL-PHOSPHATE AMINOTRANSFERASE-RELATED"/>
    <property type="match status" value="1"/>
</dbReference>
<dbReference type="HAMAP" id="MF_01023">
    <property type="entry name" value="HisC_aminotrans_2"/>
    <property type="match status" value="1"/>
</dbReference>
<gene>
    <name evidence="9" type="ORF">METZ01_LOCUS190903</name>
</gene>
<dbReference type="PANTHER" id="PTHR42885:SF2">
    <property type="entry name" value="HISTIDINOL-PHOSPHATE AMINOTRANSFERASE"/>
    <property type="match status" value="1"/>
</dbReference>
<dbReference type="SUPFAM" id="SSF53383">
    <property type="entry name" value="PLP-dependent transferases"/>
    <property type="match status" value="1"/>
</dbReference>
<dbReference type="GO" id="GO:0030170">
    <property type="term" value="F:pyridoxal phosphate binding"/>
    <property type="evidence" value="ECO:0007669"/>
    <property type="project" value="InterPro"/>
</dbReference>
<dbReference type="GO" id="GO:0004400">
    <property type="term" value="F:histidinol-phosphate transaminase activity"/>
    <property type="evidence" value="ECO:0007669"/>
    <property type="project" value="InterPro"/>
</dbReference>